<dbReference type="Pfam" id="PF01370">
    <property type="entry name" value="Epimerase"/>
    <property type="match status" value="1"/>
</dbReference>
<keyword evidence="3" id="KW-1185">Reference proteome</keyword>
<dbReference type="Gene3D" id="3.40.50.720">
    <property type="entry name" value="NAD(P)-binding Rossmann-like Domain"/>
    <property type="match status" value="1"/>
</dbReference>
<dbReference type="OrthoDB" id="9803111at2"/>
<name>A0A4U1CM03_9SPHI</name>
<sequence length="90" mass="10363">MEIGKVLVTGGNGFLGSNVARELFRRGYEVKLMMRPSADTSVIPDVSCELYCGEGSGTKVALNSAYRLVKRFRIQEWYHRPRYRCLWKML</sequence>
<dbReference type="Proteomes" id="UP000307244">
    <property type="component" value="Unassembled WGS sequence"/>
</dbReference>
<accession>A0A4U1CM03</accession>
<comment type="caution">
    <text evidence="2">The sequence shown here is derived from an EMBL/GenBank/DDBJ whole genome shotgun (WGS) entry which is preliminary data.</text>
</comment>
<proteinExistence type="predicted"/>
<dbReference type="EMBL" id="SWBQ01000003">
    <property type="protein sequence ID" value="TKC06250.1"/>
    <property type="molecule type" value="Genomic_DNA"/>
</dbReference>
<evidence type="ECO:0000313" key="3">
    <source>
        <dbReference type="Proteomes" id="UP000307244"/>
    </source>
</evidence>
<evidence type="ECO:0000259" key="1">
    <source>
        <dbReference type="Pfam" id="PF01370"/>
    </source>
</evidence>
<dbReference type="SUPFAM" id="SSF51735">
    <property type="entry name" value="NAD(P)-binding Rossmann-fold domains"/>
    <property type="match status" value="1"/>
</dbReference>
<reference evidence="2 3" key="1">
    <citation type="submission" date="2019-04" db="EMBL/GenBank/DDBJ databases">
        <title>Pedobacter sp. RP-3-15 sp. nov., isolated from Arctic soil.</title>
        <authorList>
            <person name="Dahal R.H."/>
            <person name="Kim D.-U."/>
        </authorList>
    </citation>
    <scope>NUCLEOTIDE SEQUENCE [LARGE SCALE GENOMIC DNA]</scope>
    <source>
        <strain evidence="2 3">RP-3-15</strain>
    </source>
</reference>
<dbReference type="InterPro" id="IPR036291">
    <property type="entry name" value="NAD(P)-bd_dom_sf"/>
</dbReference>
<feature type="domain" description="NAD-dependent epimerase/dehydratase" evidence="1">
    <location>
        <begin position="6"/>
        <end position="36"/>
    </location>
</feature>
<dbReference type="RefSeq" id="WP_136836509.1">
    <property type="nucleotide sequence ID" value="NZ_SWBQ01000003.1"/>
</dbReference>
<organism evidence="2 3">
    <name type="scientific">Pedobacter frigoris</name>
    <dbReference type="NCBI Taxonomy" id="2571272"/>
    <lineage>
        <taxon>Bacteria</taxon>
        <taxon>Pseudomonadati</taxon>
        <taxon>Bacteroidota</taxon>
        <taxon>Sphingobacteriia</taxon>
        <taxon>Sphingobacteriales</taxon>
        <taxon>Sphingobacteriaceae</taxon>
        <taxon>Pedobacter</taxon>
    </lineage>
</organism>
<dbReference type="InterPro" id="IPR001509">
    <property type="entry name" value="Epimerase_deHydtase"/>
</dbReference>
<evidence type="ECO:0000313" key="2">
    <source>
        <dbReference type="EMBL" id="TKC06250.1"/>
    </source>
</evidence>
<dbReference type="AlphaFoldDB" id="A0A4U1CM03"/>
<gene>
    <name evidence="2" type="ORF">FA047_13100</name>
</gene>
<protein>
    <submittedName>
        <fullName evidence="2">NAD-dependent epimerase/dehydratase family protein</fullName>
    </submittedName>
</protein>